<protein>
    <submittedName>
        <fullName evidence="2">Uncharacterized protein</fullName>
    </submittedName>
</protein>
<gene>
    <name evidence="2" type="ORF">JF888_05715</name>
</gene>
<feature type="transmembrane region" description="Helical" evidence="1">
    <location>
        <begin position="36"/>
        <end position="53"/>
    </location>
</feature>
<name>A0A934NBQ2_9BACT</name>
<sequence>MRFPFFAIGLMCLALGVFTFLFFILRGPDGPVSGGIELPMAFVMVAFGSYVVWQRFMARRSGGGPDGG</sequence>
<proteinExistence type="predicted"/>
<dbReference type="Proteomes" id="UP000620075">
    <property type="component" value="Unassembled WGS sequence"/>
</dbReference>
<keyword evidence="1" id="KW-1133">Transmembrane helix</keyword>
<comment type="caution">
    <text evidence="2">The sequence shown here is derived from an EMBL/GenBank/DDBJ whole genome shotgun (WGS) entry which is preliminary data.</text>
</comment>
<organism evidence="2 3">
    <name type="scientific">Candidatus Dormiibacter inghamiae</name>
    <dbReference type="NCBI Taxonomy" id="3127013"/>
    <lineage>
        <taxon>Bacteria</taxon>
        <taxon>Bacillati</taxon>
        <taxon>Candidatus Dormiibacterota</taxon>
        <taxon>Candidatus Dormibacteria</taxon>
        <taxon>Candidatus Dormibacterales</taxon>
        <taxon>Candidatus Dormibacteraceae</taxon>
        <taxon>Candidatus Dormiibacter</taxon>
    </lineage>
</organism>
<evidence type="ECO:0000313" key="3">
    <source>
        <dbReference type="Proteomes" id="UP000620075"/>
    </source>
</evidence>
<dbReference type="AlphaFoldDB" id="A0A934NBQ2"/>
<accession>A0A934NBQ2</accession>
<evidence type="ECO:0000313" key="2">
    <source>
        <dbReference type="EMBL" id="MBJ7602676.1"/>
    </source>
</evidence>
<dbReference type="EMBL" id="JAEKNQ010000021">
    <property type="protein sequence ID" value="MBJ7602676.1"/>
    <property type="molecule type" value="Genomic_DNA"/>
</dbReference>
<keyword evidence="1" id="KW-0812">Transmembrane</keyword>
<feature type="transmembrane region" description="Helical" evidence="1">
    <location>
        <begin position="5"/>
        <end position="24"/>
    </location>
</feature>
<reference evidence="2 3" key="1">
    <citation type="submission" date="2020-10" db="EMBL/GenBank/DDBJ databases">
        <title>Ca. Dormibacterota MAGs.</title>
        <authorList>
            <person name="Montgomery K."/>
        </authorList>
    </citation>
    <scope>NUCLEOTIDE SEQUENCE [LARGE SCALE GENOMIC DNA]</scope>
    <source>
        <strain evidence="2">SC8811_S16_3</strain>
    </source>
</reference>
<keyword evidence="1" id="KW-0472">Membrane</keyword>
<evidence type="ECO:0000256" key="1">
    <source>
        <dbReference type="SAM" id="Phobius"/>
    </source>
</evidence>